<organism evidence="4 5">
    <name type="scientific">Streptomyces sioyaensis</name>
    <dbReference type="NCBI Taxonomy" id="67364"/>
    <lineage>
        <taxon>Bacteria</taxon>
        <taxon>Bacillati</taxon>
        <taxon>Actinomycetota</taxon>
        <taxon>Actinomycetes</taxon>
        <taxon>Kitasatosporales</taxon>
        <taxon>Streptomycetaceae</taxon>
        <taxon>Streptomyces</taxon>
    </lineage>
</organism>
<dbReference type="SMART" id="SM00824">
    <property type="entry name" value="PKS_TE"/>
    <property type="match status" value="1"/>
</dbReference>
<dbReference type="GO" id="GO:0016787">
    <property type="term" value="F:hydrolase activity"/>
    <property type="evidence" value="ECO:0007669"/>
    <property type="project" value="UniProtKB-KW"/>
</dbReference>
<evidence type="ECO:0000256" key="2">
    <source>
        <dbReference type="ARBA" id="ARBA00022801"/>
    </source>
</evidence>
<dbReference type="SUPFAM" id="SSF53474">
    <property type="entry name" value="alpha/beta-Hydrolases"/>
    <property type="match status" value="1"/>
</dbReference>
<reference evidence="4 5" key="1">
    <citation type="submission" date="2019-01" db="EMBL/GenBank/DDBJ databases">
        <title>Draft genome sequences of the type strain Streptomyces sioyaensis DSM 40032 and its novel strain, TM32, a thermotolerant antibiotics-producing actinobacterium.</title>
        <authorList>
            <person name="Nakaew N."/>
            <person name="Lumyong S."/>
            <person name="Sloan W.T."/>
            <person name="Sungthong R."/>
        </authorList>
    </citation>
    <scope>NUCLEOTIDE SEQUENCE [LARGE SCALE GENOMIC DNA]</scope>
    <source>
        <strain evidence="4 5">DSM 40032</strain>
    </source>
</reference>
<comment type="similarity">
    <text evidence="1">Belongs to the thioesterase family.</text>
</comment>
<feature type="domain" description="Thioesterase TesA-like" evidence="3">
    <location>
        <begin position="49"/>
        <end position="272"/>
    </location>
</feature>
<dbReference type="InterPro" id="IPR029058">
    <property type="entry name" value="AB_hydrolase_fold"/>
</dbReference>
<dbReference type="InterPro" id="IPR020802">
    <property type="entry name" value="TesA-like"/>
</dbReference>
<dbReference type="Proteomes" id="UP000289482">
    <property type="component" value="Unassembled WGS sequence"/>
</dbReference>
<comment type="caution">
    <text evidence="4">The sequence shown here is derived from an EMBL/GenBank/DDBJ whole genome shotgun (WGS) entry which is preliminary data.</text>
</comment>
<evidence type="ECO:0000313" key="4">
    <source>
        <dbReference type="EMBL" id="RXS67276.1"/>
    </source>
</evidence>
<dbReference type="GO" id="GO:0008610">
    <property type="term" value="P:lipid biosynthetic process"/>
    <property type="evidence" value="ECO:0007669"/>
    <property type="project" value="TreeGrafter"/>
</dbReference>
<dbReference type="EMBL" id="SDIF01000027">
    <property type="protein sequence ID" value="RXS67276.1"/>
    <property type="molecule type" value="Genomic_DNA"/>
</dbReference>
<dbReference type="InterPro" id="IPR012223">
    <property type="entry name" value="TEII"/>
</dbReference>
<keyword evidence="5" id="KW-1185">Reference proteome</keyword>
<name>A0A4Q1QYV9_9ACTN</name>
<dbReference type="Gene3D" id="3.40.50.1820">
    <property type="entry name" value="alpha/beta hydrolase"/>
    <property type="match status" value="1"/>
</dbReference>
<dbReference type="InterPro" id="IPR001031">
    <property type="entry name" value="Thioesterase"/>
</dbReference>
<keyword evidence="2" id="KW-0378">Hydrolase</keyword>
<dbReference type="Pfam" id="PF00975">
    <property type="entry name" value="Thioesterase"/>
    <property type="match status" value="1"/>
</dbReference>
<proteinExistence type="inferred from homology"/>
<evidence type="ECO:0000256" key="1">
    <source>
        <dbReference type="ARBA" id="ARBA00007169"/>
    </source>
</evidence>
<gene>
    <name evidence="4" type="ORF">EST54_12615</name>
</gene>
<sequence length="276" mass="30096">MDRHAAAESVRLTGLPSWKRGHAMFGITRSLAAPWWTGEPAPLAERTLLCLPYAGGGPQTYRRWGELLGPSVEVLAMTPPGRGRRYGEEPCRDLPSLLHPLTDALPGLLHRPYVLFGHSLGATVAYELCLEIRRRGLPMPQGLVVSGRQAPDLPWRFRQVSELPADEFTEALRDLGGTPEAVLAQPELMSLLMPALRADFAIVESYRHRGEPPLDVPILALAGTEDDRASADHMAGWADRTTASFALHPVHGGHFFVDAQAAAVTELVSAFLSPPR</sequence>
<dbReference type="AlphaFoldDB" id="A0A4Q1QYV9"/>
<dbReference type="PANTHER" id="PTHR11487:SF0">
    <property type="entry name" value="S-ACYL FATTY ACID SYNTHASE THIOESTERASE, MEDIUM CHAIN"/>
    <property type="match status" value="1"/>
</dbReference>
<protein>
    <submittedName>
        <fullName evidence="4">Thioesterase</fullName>
    </submittedName>
</protein>
<evidence type="ECO:0000313" key="5">
    <source>
        <dbReference type="Proteomes" id="UP000289482"/>
    </source>
</evidence>
<accession>A0A4Q1QYV9</accession>
<evidence type="ECO:0000259" key="3">
    <source>
        <dbReference type="SMART" id="SM00824"/>
    </source>
</evidence>
<dbReference type="PANTHER" id="PTHR11487">
    <property type="entry name" value="THIOESTERASE"/>
    <property type="match status" value="1"/>
</dbReference>